<dbReference type="RefSeq" id="WP_072064449.1">
    <property type="nucleotide sequence ID" value="NZ_CVRY01000005.1"/>
</dbReference>
<dbReference type="EMBL" id="CVRY01000005">
    <property type="protein sequence ID" value="CRL63868.1"/>
    <property type="molecule type" value="Genomic_DNA"/>
</dbReference>
<dbReference type="InterPro" id="IPR009057">
    <property type="entry name" value="Homeodomain-like_sf"/>
</dbReference>
<organism evidence="5 6">
    <name type="scientific">Proteus penneri</name>
    <dbReference type="NCBI Taxonomy" id="102862"/>
    <lineage>
        <taxon>Bacteria</taxon>
        <taxon>Pseudomonadati</taxon>
        <taxon>Pseudomonadota</taxon>
        <taxon>Gammaproteobacteria</taxon>
        <taxon>Enterobacterales</taxon>
        <taxon>Morganellaceae</taxon>
        <taxon>Proteus</taxon>
    </lineage>
</organism>
<keyword evidence="2" id="KW-0238">DNA-binding</keyword>
<dbReference type="Gene3D" id="1.10.10.60">
    <property type="entry name" value="Homeodomain-like"/>
    <property type="match status" value="1"/>
</dbReference>
<dbReference type="InterPro" id="IPR018060">
    <property type="entry name" value="HTH_AraC"/>
</dbReference>
<dbReference type="InterPro" id="IPR020449">
    <property type="entry name" value="Tscrpt_reg_AraC-type_HTH"/>
</dbReference>
<dbReference type="SMART" id="SM00342">
    <property type="entry name" value="HTH_ARAC"/>
    <property type="match status" value="1"/>
</dbReference>
<reference evidence="6" key="1">
    <citation type="submission" date="2015-06" db="EMBL/GenBank/DDBJ databases">
        <authorList>
            <person name="Urmite Genomes"/>
        </authorList>
    </citation>
    <scope>NUCLEOTIDE SEQUENCE [LARGE SCALE GENOMIC DNA]</scope>
    <source>
        <strain evidence="6">CSUR P1867</strain>
    </source>
</reference>
<keyword evidence="3" id="KW-0804">Transcription</keyword>
<proteinExistence type="predicted"/>
<dbReference type="GO" id="GO:0003700">
    <property type="term" value="F:DNA-binding transcription factor activity"/>
    <property type="evidence" value="ECO:0007669"/>
    <property type="project" value="InterPro"/>
</dbReference>
<evidence type="ECO:0000313" key="6">
    <source>
        <dbReference type="Proteomes" id="UP000183920"/>
    </source>
</evidence>
<name>A0A0G4QD94_9GAMM</name>
<dbReference type="PANTHER" id="PTHR43280">
    <property type="entry name" value="ARAC-FAMILY TRANSCRIPTIONAL REGULATOR"/>
    <property type="match status" value="1"/>
</dbReference>
<dbReference type="PANTHER" id="PTHR43280:SF2">
    <property type="entry name" value="HTH-TYPE TRANSCRIPTIONAL REGULATOR EXSA"/>
    <property type="match status" value="1"/>
</dbReference>
<sequence length="251" mass="28812" precursor="true">MLINDIKISGDRNILMGNSLFFCIPLNNESSIKIRDGQFTKMIKGSAFIYNAKNSDVIFQSDNQSWKMEKRSFFICARLLAFIDYARDFSKMTAIGTEFDINQQIFYIESREGSLEYILISEALKENSQLEPLFVTIRHSESYWLVLHLISYLDEKKSNIAQIGERYGVSGTHFRRLCKRYLGNCGKSQLRSWRAASSILTTLSTSESLTQIAVDNGFSSASHFSNEIKTLFGITPTEFRRIGHLLYENKK</sequence>
<evidence type="ECO:0000259" key="4">
    <source>
        <dbReference type="PROSITE" id="PS01124"/>
    </source>
</evidence>
<dbReference type="AlphaFoldDB" id="A0A0G4QD94"/>
<evidence type="ECO:0000256" key="1">
    <source>
        <dbReference type="ARBA" id="ARBA00023015"/>
    </source>
</evidence>
<evidence type="ECO:0000313" key="5">
    <source>
        <dbReference type="EMBL" id="CRL63868.1"/>
    </source>
</evidence>
<evidence type="ECO:0000256" key="3">
    <source>
        <dbReference type="ARBA" id="ARBA00023163"/>
    </source>
</evidence>
<dbReference type="Pfam" id="PF12833">
    <property type="entry name" value="HTH_18"/>
    <property type="match status" value="1"/>
</dbReference>
<dbReference type="SUPFAM" id="SSF46689">
    <property type="entry name" value="Homeodomain-like"/>
    <property type="match status" value="1"/>
</dbReference>
<dbReference type="GO" id="GO:0043565">
    <property type="term" value="F:sequence-specific DNA binding"/>
    <property type="evidence" value="ECO:0007669"/>
    <property type="project" value="InterPro"/>
</dbReference>
<gene>
    <name evidence="5" type="primary">invF</name>
    <name evidence="5" type="ORF">BN1804_02705</name>
</gene>
<dbReference type="Proteomes" id="UP000183920">
    <property type="component" value="Unassembled WGS sequence"/>
</dbReference>
<protein>
    <submittedName>
        <fullName evidence="5">Invasion protein InvF</fullName>
    </submittedName>
</protein>
<keyword evidence="1" id="KW-0805">Transcription regulation</keyword>
<dbReference type="PRINTS" id="PR00032">
    <property type="entry name" value="HTHARAC"/>
</dbReference>
<accession>A0A0G4QD94</accession>
<dbReference type="PROSITE" id="PS01124">
    <property type="entry name" value="HTH_ARAC_FAMILY_2"/>
    <property type="match status" value="1"/>
</dbReference>
<evidence type="ECO:0000256" key="2">
    <source>
        <dbReference type="ARBA" id="ARBA00023125"/>
    </source>
</evidence>
<feature type="domain" description="HTH araC/xylS-type" evidence="4">
    <location>
        <begin position="143"/>
        <end position="242"/>
    </location>
</feature>